<keyword evidence="2" id="KW-1185">Reference proteome</keyword>
<evidence type="ECO:0000313" key="1">
    <source>
        <dbReference type="EMBL" id="QDT57206.1"/>
    </source>
</evidence>
<accession>A0A517SM54</accession>
<dbReference type="Proteomes" id="UP000315700">
    <property type="component" value="Chromosome"/>
</dbReference>
<dbReference type="InParanoid" id="A0A517SM54"/>
<sequence>MYRRFRIGSDAVLSRYRPLAGLRRGRRLPQSCHRHLRQCLRRRTCTYLLHVTVFKHLEAISNSCGPCRKARVMARPKVSIIVRPKSRHGRLWFPTTIGPRRRGGICPFHRCGSCFRLSIGCHKPLAIGARFRDYHQLACSSLRSFGDVLRPRSSLRPGIATTMGRRRRGFIRQQVQRCRRSFSVGHELGSVARLHPRTLLQSSWNQHTLIAIHLRLDRGDSGRHRNARGVVRDRRSAALCNAR</sequence>
<protein>
    <submittedName>
        <fullName evidence="1">Uncharacterized protein</fullName>
    </submittedName>
</protein>
<gene>
    <name evidence="1" type="ORF">Pan44_52730</name>
</gene>
<organism evidence="1 2">
    <name type="scientific">Caulifigura coniformis</name>
    <dbReference type="NCBI Taxonomy" id="2527983"/>
    <lineage>
        <taxon>Bacteria</taxon>
        <taxon>Pseudomonadati</taxon>
        <taxon>Planctomycetota</taxon>
        <taxon>Planctomycetia</taxon>
        <taxon>Planctomycetales</taxon>
        <taxon>Planctomycetaceae</taxon>
        <taxon>Caulifigura</taxon>
    </lineage>
</organism>
<dbReference type="AlphaFoldDB" id="A0A517SM54"/>
<proteinExistence type="predicted"/>
<dbReference type="EMBL" id="CP036271">
    <property type="protein sequence ID" value="QDT57206.1"/>
    <property type="molecule type" value="Genomic_DNA"/>
</dbReference>
<dbReference type="KEGG" id="ccos:Pan44_52730"/>
<reference evidence="1 2" key="1">
    <citation type="submission" date="2019-02" db="EMBL/GenBank/DDBJ databases">
        <title>Deep-cultivation of Planctomycetes and their phenomic and genomic characterization uncovers novel biology.</title>
        <authorList>
            <person name="Wiegand S."/>
            <person name="Jogler M."/>
            <person name="Boedeker C."/>
            <person name="Pinto D."/>
            <person name="Vollmers J."/>
            <person name="Rivas-Marin E."/>
            <person name="Kohn T."/>
            <person name="Peeters S.H."/>
            <person name="Heuer A."/>
            <person name="Rast P."/>
            <person name="Oberbeckmann S."/>
            <person name="Bunk B."/>
            <person name="Jeske O."/>
            <person name="Meyerdierks A."/>
            <person name="Storesund J.E."/>
            <person name="Kallscheuer N."/>
            <person name="Luecker S."/>
            <person name="Lage O.M."/>
            <person name="Pohl T."/>
            <person name="Merkel B.J."/>
            <person name="Hornburger P."/>
            <person name="Mueller R.-W."/>
            <person name="Bruemmer F."/>
            <person name="Labrenz M."/>
            <person name="Spormann A.M."/>
            <person name="Op den Camp H."/>
            <person name="Overmann J."/>
            <person name="Amann R."/>
            <person name="Jetten M.S.M."/>
            <person name="Mascher T."/>
            <person name="Medema M.H."/>
            <person name="Devos D.P."/>
            <person name="Kaster A.-K."/>
            <person name="Ovreas L."/>
            <person name="Rohde M."/>
            <person name="Galperin M.Y."/>
            <person name="Jogler C."/>
        </authorList>
    </citation>
    <scope>NUCLEOTIDE SEQUENCE [LARGE SCALE GENOMIC DNA]</scope>
    <source>
        <strain evidence="1 2">Pan44</strain>
    </source>
</reference>
<evidence type="ECO:0000313" key="2">
    <source>
        <dbReference type="Proteomes" id="UP000315700"/>
    </source>
</evidence>
<name>A0A517SM54_9PLAN</name>